<keyword evidence="3" id="KW-1185">Reference proteome</keyword>
<evidence type="ECO:0000313" key="2">
    <source>
        <dbReference type="EMBL" id="MCT7360573.1"/>
    </source>
</evidence>
<comment type="caution">
    <text evidence="2">The sequence shown here is derived from an EMBL/GenBank/DDBJ whole genome shotgun (WGS) entry which is preliminary data.</text>
</comment>
<accession>A0A9X3ATT7</accession>
<name>A0A9X3ATT7_9GAMM</name>
<keyword evidence="1" id="KW-0812">Transmembrane</keyword>
<protein>
    <submittedName>
        <fullName evidence="2">Uncharacterized protein</fullName>
    </submittedName>
</protein>
<dbReference type="Proteomes" id="UP001147830">
    <property type="component" value="Unassembled WGS sequence"/>
</dbReference>
<dbReference type="EMBL" id="JAOANI010000028">
    <property type="protein sequence ID" value="MCT7360573.1"/>
    <property type="molecule type" value="Genomic_DNA"/>
</dbReference>
<feature type="transmembrane region" description="Helical" evidence="1">
    <location>
        <begin position="42"/>
        <end position="73"/>
    </location>
</feature>
<proteinExistence type="predicted"/>
<keyword evidence="1" id="KW-0472">Membrane</keyword>
<evidence type="ECO:0000313" key="3">
    <source>
        <dbReference type="Proteomes" id="UP001147830"/>
    </source>
</evidence>
<sequence>MNRFSVIEFIRRIYRLPQDYPELNWTRTDLYRRRLEQVKSGWIITGLIMLISGSTAVVCVLGAFATFLSLAFLEPENPPL</sequence>
<dbReference type="RefSeq" id="WP_260977404.1">
    <property type="nucleotide sequence ID" value="NZ_JAOANI010000028.1"/>
</dbReference>
<reference evidence="2" key="1">
    <citation type="journal article" date="2022" name="Front. Microbiol.">
        <title>Genome-based taxonomic rearrangement of Oceanobacter-related bacteria including the description of Thalassolituus hydrocarbonoclasticus sp. nov. and Thalassolituus pacificus sp. nov. and emended description of the genus Thalassolituus.</title>
        <authorList>
            <person name="Dong C."/>
            <person name="Wei L."/>
            <person name="Wang J."/>
            <person name="Lai Q."/>
            <person name="Huang Z."/>
            <person name="Shao Z."/>
        </authorList>
    </citation>
    <scope>NUCLEOTIDE SEQUENCE</scope>
    <source>
        <strain evidence="2">59MF3M-4</strain>
    </source>
</reference>
<reference evidence="2" key="2">
    <citation type="submission" date="2022-08" db="EMBL/GenBank/DDBJ databases">
        <authorList>
            <person name="Dong C."/>
        </authorList>
    </citation>
    <scope>NUCLEOTIDE SEQUENCE</scope>
    <source>
        <strain evidence="2">59MF3M-4</strain>
    </source>
</reference>
<gene>
    <name evidence="2" type="ORF">NYR02_16245</name>
</gene>
<evidence type="ECO:0000256" key="1">
    <source>
        <dbReference type="SAM" id="Phobius"/>
    </source>
</evidence>
<organism evidence="2 3">
    <name type="scientific">Thalassolituus pacificus</name>
    <dbReference type="NCBI Taxonomy" id="2975440"/>
    <lineage>
        <taxon>Bacteria</taxon>
        <taxon>Pseudomonadati</taxon>
        <taxon>Pseudomonadota</taxon>
        <taxon>Gammaproteobacteria</taxon>
        <taxon>Oceanospirillales</taxon>
        <taxon>Oceanospirillaceae</taxon>
        <taxon>Thalassolituus</taxon>
    </lineage>
</organism>
<keyword evidence="1" id="KW-1133">Transmembrane helix</keyword>
<dbReference type="AlphaFoldDB" id="A0A9X3ATT7"/>